<evidence type="ECO:0000256" key="1">
    <source>
        <dbReference type="SAM" id="Coils"/>
    </source>
</evidence>
<dbReference type="Gene3D" id="6.10.280.50">
    <property type="match status" value="1"/>
</dbReference>
<reference evidence="2" key="1">
    <citation type="submission" date="2022-11" db="EMBL/GenBank/DDBJ databases">
        <title>Draft genome sequence of Hoeflea poritis E7-10 and Hoeflea prorocentri PM5-8, separated from scleractinian coral Porites lutea and marine dinoflagellate.</title>
        <authorList>
            <person name="Zhang G."/>
            <person name="Wei Q."/>
            <person name="Cai L."/>
        </authorList>
    </citation>
    <scope>NUCLEOTIDE SEQUENCE</scope>
    <source>
        <strain evidence="2">PM5-8</strain>
    </source>
</reference>
<keyword evidence="1" id="KW-0175">Coiled coil</keyword>
<dbReference type="InterPro" id="IPR007420">
    <property type="entry name" value="DUF465"/>
</dbReference>
<protein>
    <submittedName>
        <fullName evidence="2">DUF465 domain-containing protein</fullName>
    </submittedName>
</protein>
<evidence type="ECO:0000313" key="2">
    <source>
        <dbReference type="EMBL" id="MDA5397075.1"/>
    </source>
</evidence>
<keyword evidence="3" id="KW-1185">Reference proteome</keyword>
<gene>
    <name evidence="2" type="ORF">OQ273_00695</name>
</gene>
<proteinExistence type="predicted"/>
<dbReference type="RefSeq" id="WP_267988549.1">
    <property type="nucleotide sequence ID" value="NZ_JAPJZI010000001.1"/>
</dbReference>
<comment type="caution">
    <text evidence="2">The sequence shown here is derived from an EMBL/GenBank/DDBJ whole genome shotgun (WGS) entry which is preliminary data.</text>
</comment>
<accession>A0A9X3ZG11</accession>
<dbReference type="Proteomes" id="UP001151234">
    <property type="component" value="Unassembled WGS sequence"/>
</dbReference>
<feature type="coiled-coil region" evidence="1">
    <location>
        <begin position="7"/>
        <end position="62"/>
    </location>
</feature>
<sequence length="65" mass="7697">MAIHARLETLEKKHGALEEELHLALNHPSYDDTTINDIKRRKLRLKDEIERLRGEMSETSRMELN</sequence>
<evidence type="ECO:0000313" key="3">
    <source>
        <dbReference type="Proteomes" id="UP001151234"/>
    </source>
</evidence>
<dbReference type="EMBL" id="JAPJZI010000001">
    <property type="protein sequence ID" value="MDA5397075.1"/>
    <property type="molecule type" value="Genomic_DNA"/>
</dbReference>
<organism evidence="2 3">
    <name type="scientific">Hoeflea prorocentri</name>
    <dbReference type="NCBI Taxonomy" id="1922333"/>
    <lineage>
        <taxon>Bacteria</taxon>
        <taxon>Pseudomonadati</taxon>
        <taxon>Pseudomonadota</taxon>
        <taxon>Alphaproteobacteria</taxon>
        <taxon>Hyphomicrobiales</taxon>
        <taxon>Rhizobiaceae</taxon>
        <taxon>Hoeflea</taxon>
    </lineage>
</organism>
<name>A0A9X3ZG11_9HYPH</name>
<dbReference type="AlphaFoldDB" id="A0A9X3ZG11"/>
<dbReference type="Pfam" id="PF04325">
    <property type="entry name" value="DUF465"/>
    <property type="match status" value="1"/>
</dbReference>
<dbReference type="InterPro" id="IPR038444">
    <property type="entry name" value="DUF465_sf"/>
</dbReference>